<evidence type="ECO:0000313" key="9">
    <source>
        <dbReference type="Proteomes" id="UP001220964"/>
    </source>
</evidence>
<dbReference type="GO" id="GO:0000976">
    <property type="term" value="F:transcription cis-regulatory region binding"/>
    <property type="evidence" value="ECO:0007669"/>
    <property type="project" value="TreeGrafter"/>
</dbReference>
<reference evidence="8" key="1">
    <citation type="submission" date="2023-03" db="EMBL/GenBank/DDBJ databases">
        <title>Multiphase analysis and comparison of six strains from genera Psychromarinibacter, Lutimaribacter, and Maritimibacter, including a novel species: Psychromarinibacter sediminicola sp. nov.</title>
        <authorList>
            <person name="Wang Y.-H."/>
            <person name="Ye M.-Q."/>
            <person name="Du Z.-J."/>
        </authorList>
    </citation>
    <scope>NUCLEOTIDE SEQUENCE</scope>
    <source>
        <strain evidence="8">C21-152</strain>
    </source>
</reference>
<dbReference type="PANTHER" id="PTHR48111">
    <property type="entry name" value="REGULATOR OF RPOS"/>
    <property type="match status" value="1"/>
</dbReference>
<organism evidence="8 9">
    <name type="scientific">Psychromarinibacter sediminicola</name>
    <dbReference type="NCBI Taxonomy" id="3033385"/>
    <lineage>
        <taxon>Bacteria</taxon>
        <taxon>Pseudomonadati</taxon>
        <taxon>Pseudomonadota</taxon>
        <taxon>Alphaproteobacteria</taxon>
        <taxon>Rhodobacterales</taxon>
        <taxon>Paracoccaceae</taxon>
        <taxon>Psychromarinibacter</taxon>
    </lineage>
</organism>
<dbReference type="GO" id="GO:0005829">
    <property type="term" value="C:cytosol"/>
    <property type="evidence" value="ECO:0007669"/>
    <property type="project" value="TreeGrafter"/>
</dbReference>
<dbReference type="AlphaFoldDB" id="A0AAE3NVC8"/>
<evidence type="ECO:0000313" key="8">
    <source>
        <dbReference type="EMBL" id="MDF0601322.1"/>
    </source>
</evidence>
<proteinExistence type="predicted"/>
<name>A0AAE3NVC8_9RHOB</name>
<dbReference type="RefSeq" id="WP_275567462.1">
    <property type="nucleotide sequence ID" value="NZ_JARGYC010000025.1"/>
</dbReference>
<feature type="modified residue" description="4-aspartylphosphate" evidence="6">
    <location>
        <position position="68"/>
    </location>
</feature>
<evidence type="ECO:0000259" key="7">
    <source>
        <dbReference type="PROSITE" id="PS50110"/>
    </source>
</evidence>
<dbReference type="InterPro" id="IPR039420">
    <property type="entry name" value="WalR-like"/>
</dbReference>
<dbReference type="PROSITE" id="PS50110">
    <property type="entry name" value="RESPONSE_REGULATORY"/>
    <property type="match status" value="1"/>
</dbReference>
<dbReference type="CDD" id="cd17574">
    <property type="entry name" value="REC_OmpR"/>
    <property type="match status" value="1"/>
</dbReference>
<evidence type="ECO:0000256" key="2">
    <source>
        <dbReference type="ARBA" id="ARBA00023012"/>
    </source>
</evidence>
<dbReference type="Pfam" id="PF00072">
    <property type="entry name" value="Response_reg"/>
    <property type="match status" value="1"/>
</dbReference>
<evidence type="ECO:0000256" key="1">
    <source>
        <dbReference type="ARBA" id="ARBA00022553"/>
    </source>
</evidence>
<dbReference type="SUPFAM" id="SSF52172">
    <property type="entry name" value="CheY-like"/>
    <property type="match status" value="1"/>
</dbReference>
<dbReference type="GO" id="GO:0000156">
    <property type="term" value="F:phosphorelay response regulator activity"/>
    <property type="evidence" value="ECO:0007669"/>
    <property type="project" value="TreeGrafter"/>
</dbReference>
<gene>
    <name evidence="8" type="ORF">P1J78_11320</name>
</gene>
<keyword evidence="9" id="KW-1185">Reference proteome</keyword>
<dbReference type="SMART" id="SM00448">
    <property type="entry name" value="REC"/>
    <property type="match status" value="1"/>
</dbReference>
<evidence type="ECO:0000256" key="3">
    <source>
        <dbReference type="ARBA" id="ARBA00023015"/>
    </source>
</evidence>
<evidence type="ECO:0000256" key="6">
    <source>
        <dbReference type="PROSITE-ProRule" id="PRU00169"/>
    </source>
</evidence>
<sequence>MTAQNEILRLGQRPAPPATVLVVDDSRAQRRLLATYLKKMGLNVVEAPSGEAALTLCQIEQPDLIVSDWVMPGMDGLAFCRAFRAMRGDRYGYFVLLTSNDEKHEVAVGLDAGADDFLTKPVHAAELRARIRAGQRVLRMERELNLALDEMKQLHAVIDRDLVEAQKLQ</sequence>
<comment type="caution">
    <text evidence="8">The sequence shown here is derived from an EMBL/GenBank/DDBJ whole genome shotgun (WGS) entry which is preliminary data.</text>
</comment>
<dbReference type="EMBL" id="JARGYC010000025">
    <property type="protein sequence ID" value="MDF0601322.1"/>
    <property type="molecule type" value="Genomic_DNA"/>
</dbReference>
<keyword evidence="2" id="KW-0902">Two-component regulatory system</keyword>
<keyword evidence="5" id="KW-0804">Transcription</keyword>
<dbReference type="InterPro" id="IPR011006">
    <property type="entry name" value="CheY-like_superfamily"/>
</dbReference>
<dbReference type="InterPro" id="IPR001789">
    <property type="entry name" value="Sig_transdc_resp-reg_receiver"/>
</dbReference>
<dbReference type="PANTHER" id="PTHR48111:SF1">
    <property type="entry name" value="TWO-COMPONENT RESPONSE REGULATOR ORR33"/>
    <property type="match status" value="1"/>
</dbReference>
<keyword evidence="4" id="KW-0238">DNA-binding</keyword>
<keyword evidence="3" id="KW-0805">Transcription regulation</keyword>
<protein>
    <submittedName>
        <fullName evidence="8">Response regulator</fullName>
    </submittedName>
</protein>
<dbReference type="Gene3D" id="3.40.50.2300">
    <property type="match status" value="1"/>
</dbReference>
<feature type="domain" description="Response regulatory" evidence="7">
    <location>
        <begin position="19"/>
        <end position="135"/>
    </location>
</feature>
<dbReference type="Proteomes" id="UP001220964">
    <property type="component" value="Unassembled WGS sequence"/>
</dbReference>
<dbReference type="GO" id="GO:0032993">
    <property type="term" value="C:protein-DNA complex"/>
    <property type="evidence" value="ECO:0007669"/>
    <property type="project" value="TreeGrafter"/>
</dbReference>
<evidence type="ECO:0000256" key="5">
    <source>
        <dbReference type="ARBA" id="ARBA00023163"/>
    </source>
</evidence>
<dbReference type="GO" id="GO:0006355">
    <property type="term" value="P:regulation of DNA-templated transcription"/>
    <property type="evidence" value="ECO:0007669"/>
    <property type="project" value="TreeGrafter"/>
</dbReference>
<accession>A0AAE3NVC8</accession>
<evidence type="ECO:0000256" key="4">
    <source>
        <dbReference type="ARBA" id="ARBA00023125"/>
    </source>
</evidence>
<keyword evidence="1 6" id="KW-0597">Phosphoprotein</keyword>